<keyword evidence="1" id="KW-1133">Transmembrane helix</keyword>
<accession>A0A9P1N9M6</accession>
<reference evidence="2" key="1">
    <citation type="submission" date="2022-11" db="EMBL/GenBank/DDBJ databases">
        <authorList>
            <person name="Kikuchi T."/>
        </authorList>
    </citation>
    <scope>NUCLEOTIDE SEQUENCE</scope>
    <source>
        <strain evidence="2">PS1010</strain>
    </source>
</reference>
<organism evidence="2 3">
    <name type="scientific">Caenorhabditis angaria</name>
    <dbReference type="NCBI Taxonomy" id="860376"/>
    <lineage>
        <taxon>Eukaryota</taxon>
        <taxon>Metazoa</taxon>
        <taxon>Ecdysozoa</taxon>
        <taxon>Nematoda</taxon>
        <taxon>Chromadorea</taxon>
        <taxon>Rhabditida</taxon>
        <taxon>Rhabditina</taxon>
        <taxon>Rhabditomorpha</taxon>
        <taxon>Rhabditoidea</taxon>
        <taxon>Rhabditidae</taxon>
        <taxon>Peloderinae</taxon>
        <taxon>Caenorhabditis</taxon>
    </lineage>
</organism>
<dbReference type="EMBL" id="CANHGI010000006">
    <property type="protein sequence ID" value="CAI5456176.1"/>
    <property type="molecule type" value="Genomic_DNA"/>
</dbReference>
<evidence type="ECO:0000256" key="1">
    <source>
        <dbReference type="SAM" id="Phobius"/>
    </source>
</evidence>
<keyword evidence="3" id="KW-1185">Reference proteome</keyword>
<protein>
    <submittedName>
        <fullName evidence="2">Uncharacterized protein</fullName>
    </submittedName>
</protein>
<comment type="caution">
    <text evidence="2">The sequence shown here is derived from an EMBL/GenBank/DDBJ whole genome shotgun (WGS) entry which is preliminary data.</text>
</comment>
<dbReference type="Proteomes" id="UP001152747">
    <property type="component" value="Unassembled WGS sequence"/>
</dbReference>
<dbReference type="AlphaFoldDB" id="A0A9P1N9M6"/>
<name>A0A9P1N9M6_9PELO</name>
<evidence type="ECO:0000313" key="3">
    <source>
        <dbReference type="Proteomes" id="UP001152747"/>
    </source>
</evidence>
<keyword evidence="1" id="KW-0812">Transmembrane</keyword>
<keyword evidence="1" id="KW-0472">Membrane</keyword>
<sequence>MVHALFPDTYICHDNLESCLKMCYTRNCNTTDCAIGECLFIDNCNDTSKNYACVVPNINMLIWGFAAICFAACLTLAIFTFWYFRKLHQVKIVKSTPMISRTDETTAITKF</sequence>
<evidence type="ECO:0000313" key="2">
    <source>
        <dbReference type="EMBL" id="CAI5456176.1"/>
    </source>
</evidence>
<gene>
    <name evidence="2" type="ORF">CAMP_LOCUS18813</name>
</gene>
<feature type="transmembrane region" description="Helical" evidence="1">
    <location>
        <begin position="60"/>
        <end position="84"/>
    </location>
</feature>
<proteinExistence type="predicted"/>